<feature type="compositionally biased region" description="Low complexity" evidence="10">
    <location>
        <begin position="595"/>
        <end position="605"/>
    </location>
</feature>
<feature type="compositionally biased region" description="Low complexity" evidence="10">
    <location>
        <begin position="2512"/>
        <end position="2579"/>
    </location>
</feature>
<evidence type="ECO:0000256" key="5">
    <source>
        <dbReference type="ARBA" id="ARBA00022833"/>
    </source>
</evidence>
<dbReference type="InterPro" id="IPR011011">
    <property type="entry name" value="Znf_FYVE_PHD"/>
</dbReference>
<keyword evidence="8" id="KW-0539">Nucleus</keyword>
<feature type="compositionally biased region" description="Polar residues" evidence="10">
    <location>
        <begin position="2135"/>
        <end position="2152"/>
    </location>
</feature>
<feature type="region of interest" description="Disordered" evidence="10">
    <location>
        <begin position="1841"/>
        <end position="1864"/>
    </location>
</feature>
<keyword evidence="4 9" id="KW-0863">Zinc-finger</keyword>
<feature type="region of interest" description="Disordered" evidence="10">
    <location>
        <begin position="1124"/>
        <end position="1175"/>
    </location>
</feature>
<evidence type="ECO:0000256" key="6">
    <source>
        <dbReference type="ARBA" id="ARBA00023015"/>
    </source>
</evidence>
<evidence type="ECO:0000313" key="15">
    <source>
        <dbReference type="Proteomes" id="UP001651158"/>
    </source>
</evidence>
<comment type="subcellular location">
    <subcellularLocation>
        <location evidence="1">Nucleus</location>
    </subcellularLocation>
</comment>
<sequence length="3057" mass="327410">MLYNILWMMEVSHRFYTAKENMLHLPLRDLHGKLVRFRTTRSPLRLPEWYTELKSHPQALRRALSWKLNQTASEQSVQCTPNLPLTPSDHLVGNHCALDACKRLQEGKILEPDGKPILSGLPNVFSDAEGRPFGYIDELREIGWPTSGGSCEKLVLENLLIACAPREGGEGSWLYAHHCCASWSDGVAMNDQMTFEGLEEAAVKAMKAECALCRRLGASIPCRAEGCTRSFHFPCAAGAGCFEEVKTLTILCPSHLDRVPSLGENVTPCLVCGQLNDVTEMIFCTSCGNHFHNPCLEPPLLLSTTVRVGWQCPECKTCLICSESKDETKMVICDVCDKGFHTYCLKPPVSNIPKNGFKCERCRICTDCGLRRFSFSKGFGAPLEAEGTEQPTIRWHANYTLCDRCFHTRKRQGACCAVCERAWRCCVTSSGSSGGTATPNLSMVWPSRRCTGCRRMVHYDCDPVGQSSLSSPHSSSSPSVGNAHASGIGGGGVGCGAMGSDDTAGSQATTGCGGGSYFCPSCRNRDSATPSEVLSATASLRTSPFAGGAGSSDLGDANSIVASASPSLADDLQQQVSSSITAPNRGSSFISGNADSTSTTPTTDPGKQTSSITTDSLVSPTISLPKSPRSGGAGGSGIVRTHRAVGRPPGSLTKSKSVSVSMGEMARKRIKLDINDSCKPVLKPSSNIPTTPNPYFTSSKPQIAKTVGAKRSLSNAMANLVSSGGTRARRSKSRKTGADVIKIIPQSRMLPPSHEKVHPQSPSPGAFIPPIHLIQSESRHSAHHFSRDPPLTLTLRFKKRGRPSKIDRKQHHLLSHSSPDSENCESKSSSEKDDHPSTVVISRKDDRFMLEQDMCTTCGSFGNGPDPIIPCAQCGQCFHIFCGDLSRVSRTVLEKGWRCLECTICEGCGRATDENLLLLCDDCDISYHTFCLNPPLKEVPKGNWKCTNCVSCLQCGRRSPGTNCEWSSNYTQCAPCASNTICPACTLPYRDGDLLIKCAECERWSHAGCDQIRTEEEVDFVVDGGYTCALCREHGSPYGLGHQQLLNFRATHDSSVPFMSSWRSESGDPYFGERLPPGLGSAGSSTTRSDDEQDSPDPKLFFMDGVLLSRTGLNTIRRAMVKGQLKRPPVVPRQKNPQASATATPDAHSAVDTAPPSVYTPVDEEISQHSGADADSEFTSAIYREIAKSPRSVISEEDTVHGGGATGDSSSTATGGAAPTLFPTDSSSSVVSNVAAVTGATTMNAPSAGKKSKASTAVSRRHLNLGVGGFRARPSRVYQTKKSQLAVTGMLGAPKVLSDAAPPSTSKKRRPNKKKSDLEENYPDYLMQAFYGEKLLSSASSDTAAAGAMAAAIGKKRRRKSSTSCQVGAGSRTGAVSGEQYQLGESSDFRRMTDAWNRSAQSSKLASPRSSLASPIPCLSGRANLWTGEPSFTANAAPTADDLLEEDALGDEEEYGEDEGTMDSFEEEGREDVDEVFNVPSTSTNVGGDSVKSRTLQPPTPKPKQQTRQVEPTSQLQTNIDDVNDYMLVDDFLNLAGNFASTSEATRPASVSSSASITGGSAYSESSALKQRLPVSQGSLSMNVFTDQPQQHSQQFVASSDQKSSVDLPSRSLSDVNYQQQQLQNRPLFSDESQAISSPRSQDIQQASHQQPVNSTSLAPVQQPQPESQLLPELSALDIESQLIEFETTGGGGSSGSVGLPSEGTSPPPPTPQPVPLSKTEPMQTQVSAPSPYPLQSDSQSVIPNFPPRTPQYPPRATLPQQQRTQFYLQQQQSYSGAIVDSSVPQPPPPPPYPGSRPPVGWRQPLPQRYAQFQSQSPYMTTGQQQQQQQRFQAATVYRGMSPSLAPPSSGSGTLPLKSRQSPLPVSYDPTQMGSEGGLLLNQQLKTMLRQDMSPRRPADMQLGVGGGQSMVSEGMSPSMLSSQSTQMASGAGCLESVVGGGDSMAGSSGSGAVGSVNRRVNYEKWEDEERLGDRSTIAPVLYANTVHPELKTQWPDPRTRAREIQKLWRRLPSENRSRFVNQARANKTHFRANSNALSPRGGGGGSSSSNVGGGVQSSHSHAQHGMMPTGGAVTMATPIPCHSSGSGAMSHVSPSFPPSCLPVGTTGSTSGGGRSSSSSSLEQPRGSTPILPNYAQSPTSLRHSQSFQQPARPSPHHPLMQGQTLPPPTPTQSHLSPSSQVIRQSPLSKASTYPADQRTGETDQGSVAMVPISHPLEVGGSIHATMETSGSVSSHQSAQRPPSLTSAAVPEDQAAETQGPPSTLFLPQPSIHARDPPSVSASQPSPSLSPSSLLGGSMRRGGPTSLPPPPSHTAEPSSPTAMSSSSPYQHQILTSANTPLASTPEQSMLMQPSSTPAQQQGAYLPPPPPPPPLHHHQHGHLRALRGLHHPCLRHITRAGRLVVILPLQQQQQQQEMMHHHHFQQQHFMVSPRSVPPSYGTMPMMQQPPTPMPQHYGGVHVTSHPSASTISQSQALPLPPPTSQSASLSPGDRERQRLREILAKKVNQRKMAAAAQQQQAEQQQRQQQQQLQQEPITSSSPTTPYQQQSLTTPPQQPQTQQLQQHLHQQQQQIFSHTSSPYSYPRQQIRASHSTPQPSLSTSVSSAGSSGAGGNAFFPGSPPPQQQHPSSGFARVSPSFESGFVIQQQMTSRGSSATSSVVQSPAVSASPPVVASPSSTSVPPSLCSPPVLPPTSTSVSHHQEAPSHPPPPPYQLATPTSSMMESSHQRISYPTLQAQAQSQPMTPVKSSSTTIATPSSGMEEAGFEPPVIFSRVVGAGASKDRPRFIPQQPQQQQLSMEVAVEISSQPPLPPPMVYTPRLQQQQDQVMSHSMGQAHFETDHQYHPSPSPAEVHQQTPQPKPSQQFYPSQTHHQSPLAPVAPQTLPKSHQDDGSTNLGPDSASTGGCYSGDTEVTSGGSGGDGVGSYSDCPAQYLISESQPTHYSVGFMSPSYSRVRQPMPNTVSASPPLAVASRVDYQQSVPVHPSSLYEQASPQQRQSYMPAQAPQYNPYSVPPQSPYPGHHPSRQPHPPPLPHPDSGGHISRSEDQHSHLGSMQ</sequence>
<feature type="compositionally biased region" description="Basic residues" evidence="10">
    <location>
        <begin position="801"/>
        <end position="814"/>
    </location>
</feature>
<dbReference type="PROSITE" id="PS50016">
    <property type="entry name" value="ZF_PHD_2"/>
    <property type="match status" value="5"/>
</dbReference>
<feature type="compositionally biased region" description="Polar residues" evidence="10">
    <location>
        <begin position="2228"/>
        <end position="2247"/>
    </location>
</feature>
<feature type="region of interest" description="Disordered" evidence="10">
    <location>
        <begin position="1588"/>
        <end position="1668"/>
    </location>
</feature>
<feature type="compositionally biased region" description="Polar residues" evidence="10">
    <location>
        <begin position="2854"/>
        <end position="2874"/>
    </location>
</feature>
<dbReference type="CDD" id="cd15665">
    <property type="entry name" value="ePHD1_KMT2C_like"/>
    <property type="match status" value="1"/>
</dbReference>
<feature type="region of interest" description="Disordered" evidence="10">
    <location>
        <begin position="2228"/>
        <end position="2329"/>
    </location>
</feature>
<feature type="compositionally biased region" description="Pro residues" evidence="10">
    <location>
        <begin position="1785"/>
        <end position="1797"/>
    </location>
</feature>
<dbReference type="PROSITE" id="PS50089">
    <property type="entry name" value="ZF_RING_2"/>
    <property type="match status" value="1"/>
</dbReference>
<dbReference type="PANTHER" id="PTHR45888">
    <property type="entry name" value="HL01030P-RELATED"/>
    <property type="match status" value="1"/>
</dbReference>
<dbReference type="Gene3D" id="1.10.30.10">
    <property type="entry name" value="High mobility group box domain"/>
    <property type="match status" value="1"/>
</dbReference>
<feature type="compositionally biased region" description="Low complexity" evidence="10">
    <location>
        <begin position="1549"/>
        <end position="1561"/>
    </location>
</feature>
<name>A0ABR4QIK4_9CEST</name>
<feature type="region of interest" description="Disordered" evidence="10">
    <location>
        <begin position="1067"/>
        <end position="1100"/>
    </location>
</feature>
<feature type="compositionally biased region" description="Polar residues" evidence="10">
    <location>
        <begin position="2580"/>
        <end position="2596"/>
    </location>
</feature>
<evidence type="ECO:0000256" key="1">
    <source>
        <dbReference type="ARBA" id="ARBA00004123"/>
    </source>
</evidence>
<organism evidence="14 15">
    <name type="scientific">Taenia crassiceps</name>
    <dbReference type="NCBI Taxonomy" id="6207"/>
    <lineage>
        <taxon>Eukaryota</taxon>
        <taxon>Metazoa</taxon>
        <taxon>Spiralia</taxon>
        <taxon>Lophotrochozoa</taxon>
        <taxon>Platyhelminthes</taxon>
        <taxon>Cestoda</taxon>
        <taxon>Eucestoda</taxon>
        <taxon>Cyclophyllidea</taxon>
        <taxon>Taeniidae</taxon>
        <taxon>Taenia</taxon>
    </lineage>
</organism>
<feature type="compositionally biased region" description="Acidic residues" evidence="10">
    <location>
        <begin position="1451"/>
        <end position="1475"/>
    </location>
</feature>
<dbReference type="Proteomes" id="UP001651158">
    <property type="component" value="Unassembled WGS sequence"/>
</dbReference>
<proteinExistence type="predicted"/>
<feature type="compositionally biased region" description="Low complexity" evidence="10">
    <location>
        <begin position="2277"/>
        <end position="2298"/>
    </location>
</feature>
<reference evidence="14 15" key="1">
    <citation type="journal article" date="2022" name="Front. Cell. Infect. Microbiol.">
        <title>The Genomes of Two Strains of Taenia crassiceps the Animal Model for the Study of Human Cysticercosis.</title>
        <authorList>
            <person name="Bobes R.J."/>
            <person name="Estrada K."/>
            <person name="Rios-Valencia D.G."/>
            <person name="Calderon-Gallegos A."/>
            <person name="de la Torre P."/>
            <person name="Carrero J.C."/>
            <person name="Sanchez-Flores A."/>
            <person name="Laclette J.P."/>
        </authorList>
    </citation>
    <scope>NUCLEOTIDE SEQUENCE [LARGE SCALE GENOMIC DNA]</scope>
    <source>
        <strain evidence="14">WFUcys</strain>
    </source>
</reference>
<feature type="region of interest" description="Disordered" evidence="10">
    <location>
        <begin position="1687"/>
        <end position="1804"/>
    </location>
</feature>
<dbReference type="SUPFAM" id="SSF57903">
    <property type="entry name" value="FYVE/PHD zinc finger"/>
    <property type="match status" value="5"/>
</dbReference>
<feature type="region of interest" description="Disordered" evidence="10">
    <location>
        <begin position="1189"/>
        <end position="1227"/>
    </location>
</feature>
<evidence type="ECO:0000256" key="10">
    <source>
        <dbReference type="SAM" id="MobiDB-lite"/>
    </source>
</evidence>
<dbReference type="CDD" id="cd15509">
    <property type="entry name" value="PHD1_KMT2C_like"/>
    <property type="match status" value="1"/>
</dbReference>
<feature type="compositionally biased region" description="Polar residues" evidence="10">
    <location>
        <begin position="2716"/>
        <end position="2759"/>
    </location>
</feature>
<evidence type="ECO:0000256" key="2">
    <source>
        <dbReference type="ARBA" id="ARBA00022723"/>
    </source>
</evidence>
<dbReference type="Pfam" id="PF13771">
    <property type="entry name" value="zf-HC5HC2H"/>
    <property type="match status" value="1"/>
</dbReference>
<gene>
    <name evidence="14" type="ORF">TcWFU_009350</name>
</gene>
<feature type="region of interest" description="Disordered" evidence="10">
    <location>
        <begin position="1451"/>
        <end position="1515"/>
    </location>
</feature>
<dbReference type="SMART" id="SM00249">
    <property type="entry name" value="PHD"/>
    <property type="match status" value="6"/>
</dbReference>
<feature type="region of interest" description="Disordered" evidence="10">
    <location>
        <begin position="2985"/>
        <end position="3057"/>
    </location>
</feature>
<feature type="region of interest" description="Disordered" evidence="10">
    <location>
        <begin position="2806"/>
        <end position="2922"/>
    </location>
</feature>
<feature type="domain" description="PHD-type" evidence="11">
    <location>
        <begin position="902"/>
        <end position="952"/>
    </location>
</feature>
<feature type="region of interest" description="Disordered" evidence="10">
    <location>
        <begin position="722"/>
        <end position="769"/>
    </location>
</feature>
<evidence type="ECO:0000256" key="7">
    <source>
        <dbReference type="ARBA" id="ARBA00023163"/>
    </source>
</evidence>
<feature type="compositionally biased region" description="Low complexity" evidence="10">
    <location>
        <begin position="2057"/>
        <end position="2066"/>
    </location>
</feature>
<dbReference type="InterPro" id="IPR013083">
    <property type="entry name" value="Znf_RING/FYVE/PHD"/>
</dbReference>
<feature type="compositionally biased region" description="Low complexity" evidence="10">
    <location>
        <begin position="1207"/>
        <end position="1227"/>
    </location>
</feature>
<feature type="region of interest" description="Disordered" evidence="10">
    <location>
        <begin position="2450"/>
        <end position="2494"/>
    </location>
</feature>
<feature type="region of interest" description="Disordered" evidence="10">
    <location>
        <begin position="2507"/>
        <end position="2636"/>
    </location>
</feature>
<feature type="compositionally biased region" description="Polar residues" evidence="10">
    <location>
        <begin position="1721"/>
        <end position="1743"/>
    </location>
</feature>
<keyword evidence="2" id="KW-0479">Metal-binding</keyword>
<protein>
    <submittedName>
        <fullName evidence="14">Histone-lysine N-methyltransferase 2C</fullName>
    </submittedName>
</protein>
<feature type="region of interest" description="Disordered" evidence="10">
    <location>
        <begin position="2024"/>
        <end position="2074"/>
    </location>
</feature>
<feature type="domain" description="RING-type" evidence="12">
    <location>
        <begin position="269"/>
        <end position="316"/>
    </location>
</feature>
<feature type="region of interest" description="Disordered" evidence="10">
    <location>
        <begin position="1295"/>
        <end position="1319"/>
    </location>
</feature>
<keyword evidence="7" id="KW-0804">Transcription</keyword>
<dbReference type="CDD" id="cd15513">
    <property type="entry name" value="PHD5_KMT2C_like"/>
    <property type="match status" value="1"/>
</dbReference>
<dbReference type="PROSITE" id="PS51805">
    <property type="entry name" value="EPHD"/>
    <property type="match status" value="1"/>
</dbReference>
<feature type="domain" description="PHD-type" evidence="11">
    <location>
        <begin position="852"/>
        <end position="905"/>
    </location>
</feature>
<feature type="region of interest" description="Disordered" evidence="10">
    <location>
        <begin position="2100"/>
        <end position="2208"/>
    </location>
</feature>
<dbReference type="InterPro" id="IPR036910">
    <property type="entry name" value="HMG_box_dom_sf"/>
</dbReference>
<keyword evidence="3" id="KW-0677">Repeat</keyword>
<feature type="compositionally biased region" description="Polar residues" evidence="10">
    <location>
        <begin position="2024"/>
        <end position="2038"/>
    </location>
</feature>
<feature type="compositionally biased region" description="Low complexity" evidence="10">
    <location>
        <begin position="2172"/>
        <end position="2181"/>
    </location>
</feature>
<feature type="domain" description="PHD-type" evidence="13">
    <location>
        <begin position="148"/>
        <end position="256"/>
    </location>
</feature>
<feature type="compositionally biased region" description="Low complexity" evidence="10">
    <location>
        <begin position="2597"/>
        <end position="2618"/>
    </location>
</feature>
<feature type="region of interest" description="Disordered" evidence="10">
    <location>
        <begin position="2344"/>
        <end position="2381"/>
    </location>
</feature>
<dbReference type="PANTHER" id="PTHR45888:SF6">
    <property type="entry name" value="HL01030P-RELATED"/>
    <property type="match status" value="1"/>
</dbReference>
<dbReference type="SMART" id="SM00184">
    <property type="entry name" value="RING"/>
    <property type="match status" value="5"/>
</dbReference>
<feature type="compositionally biased region" description="Polar residues" evidence="10">
    <location>
        <begin position="1588"/>
        <end position="1660"/>
    </location>
</feature>
<feature type="compositionally biased region" description="Gly residues" evidence="10">
    <location>
        <begin position="2041"/>
        <end position="2056"/>
    </location>
</feature>
<feature type="region of interest" description="Disordered" evidence="10">
    <location>
        <begin position="1816"/>
        <end position="1835"/>
    </location>
</feature>
<keyword evidence="5" id="KW-0862">Zinc</keyword>
<feature type="compositionally biased region" description="Basic and acidic residues" evidence="10">
    <location>
        <begin position="824"/>
        <end position="839"/>
    </location>
</feature>
<feature type="compositionally biased region" description="Low complexity" evidence="10">
    <location>
        <begin position="1761"/>
        <end position="1773"/>
    </location>
</feature>
<evidence type="ECO:0000259" key="13">
    <source>
        <dbReference type="PROSITE" id="PS51805"/>
    </source>
</evidence>
<feature type="region of interest" description="Disordered" evidence="10">
    <location>
        <begin position="572"/>
        <end position="660"/>
    </location>
</feature>
<feature type="region of interest" description="Disordered" evidence="10">
    <location>
        <begin position="1542"/>
        <end position="1561"/>
    </location>
</feature>
<feature type="compositionally biased region" description="Low complexity" evidence="10">
    <location>
        <begin position="1841"/>
        <end position="1859"/>
    </location>
</feature>
<keyword evidence="6" id="KW-0805">Transcription regulation</keyword>
<feature type="compositionally biased region" description="Polar residues" evidence="10">
    <location>
        <begin position="2989"/>
        <end position="3011"/>
    </location>
</feature>
<dbReference type="CDD" id="cd15514">
    <property type="entry name" value="PHD6_KMT2C_like"/>
    <property type="match status" value="1"/>
</dbReference>
<keyword evidence="15" id="KW-1185">Reference proteome</keyword>
<evidence type="ECO:0000256" key="9">
    <source>
        <dbReference type="PROSITE-ProRule" id="PRU00175"/>
    </source>
</evidence>
<dbReference type="InterPro" id="IPR019787">
    <property type="entry name" value="Znf_PHD-finger"/>
</dbReference>
<dbReference type="Gene3D" id="3.30.40.10">
    <property type="entry name" value="Zinc/RING finger domain, C3HC4 (zinc finger)"/>
    <property type="match status" value="6"/>
</dbReference>
<feature type="region of interest" description="Disordered" evidence="10">
    <location>
        <begin position="1352"/>
        <end position="1381"/>
    </location>
</feature>
<dbReference type="EMBL" id="JAKROA010000003">
    <property type="protein sequence ID" value="KAL5109440.1"/>
    <property type="molecule type" value="Genomic_DNA"/>
</dbReference>
<feature type="domain" description="PHD-type" evidence="11">
    <location>
        <begin position="979"/>
        <end position="1034"/>
    </location>
</feature>
<accession>A0ABR4QIK4</accession>
<feature type="compositionally biased region" description="Low complexity" evidence="10">
    <location>
        <begin position="2317"/>
        <end position="2328"/>
    </location>
</feature>
<dbReference type="Pfam" id="PF00628">
    <property type="entry name" value="PHD"/>
    <property type="match status" value="4"/>
</dbReference>
<feature type="domain" description="PHD-type" evidence="11">
    <location>
        <begin position="315"/>
        <end position="365"/>
    </location>
</feature>
<feature type="compositionally biased region" description="Polar residues" evidence="10">
    <location>
        <begin position="606"/>
        <end position="624"/>
    </location>
</feature>
<feature type="compositionally biased region" description="Polar residues" evidence="10">
    <location>
        <begin position="2463"/>
        <end position="2475"/>
    </location>
</feature>
<evidence type="ECO:0000256" key="3">
    <source>
        <dbReference type="ARBA" id="ARBA00022737"/>
    </source>
</evidence>
<evidence type="ECO:0000313" key="14">
    <source>
        <dbReference type="EMBL" id="KAL5109440.1"/>
    </source>
</evidence>
<feature type="compositionally biased region" description="Polar residues" evidence="10">
    <location>
        <begin position="2893"/>
        <end position="2906"/>
    </location>
</feature>
<dbReference type="InterPro" id="IPR001841">
    <property type="entry name" value="Znf_RING"/>
</dbReference>
<feature type="region of interest" description="Disordered" evidence="10">
    <location>
        <begin position="2667"/>
        <end position="2765"/>
    </location>
</feature>
<evidence type="ECO:0000256" key="4">
    <source>
        <dbReference type="ARBA" id="ARBA00022771"/>
    </source>
</evidence>
<evidence type="ECO:0000259" key="11">
    <source>
        <dbReference type="PROSITE" id="PS50016"/>
    </source>
</evidence>
<dbReference type="InterPro" id="IPR001965">
    <property type="entry name" value="Znf_PHD"/>
</dbReference>
<feature type="compositionally biased region" description="Pro residues" evidence="10">
    <location>
        <begin position="1706"/>
        <end position="1715"/>
    </location>
</feature>
<feature type="region of interest" description="Disordered" evidence="10">
    <location>
        <begin position="801"/>
        <end position="839"/>
    </location>
</feature>
<evidence type="ECO:0000256" key="8">
    <source>
        <dbReference type="ARBA" id="ARBA00023242"/>
    </source>
</evidence>
<feature type="compositionally biased region" description="Low complexity" evidence="10">
    <location>
        <begin position="2667"/>
        <end position="2684"/>
    </location>
</feature>
<dbReference type="CDD" id="cd15510">
    <property type="entry name" value="PHD2_KMT2C_like"/>
    <property type="match status" value="1"/>
</dbReference>
<feature type="compositionally biased region" description="Polar residues" evidence="10">
    <location>
        <begin position="572"/>
        <end position="594"/>
    </location>
</feature>
<evidence type="ECO:0000259" key="12">
    <source>
        <dbReference type="PROSITE" id="PS50089"/>
    </source>
</evidence>
<dbReference type="InterPro" id="IPR034732">
    <property type="entry name" value="EPHD"/>
</dbReference>
<feature type="compositionally biased region" description="Polar residues" evidence="10">
    <location>
        <begin position="2182"/>
        <end position="2192"/>
    </location>
</feature>
<feature type="domain" description="PHD-type" evidence="11">
    <location>
        <begin position="266"/>
        <end position="318"/>
    </location>
</feature>
<feature type="compositionally biased region" description="Pro residues" evidence="10">
    <location>
        <begin position="1745"/>
        <end position="1754"/>
    </location>
</feature>
<feature type="compositionally biased region" description="Polar residues" evidence="10">
    <location>
        <begin position="2344"/>
        <end position="2356"/>
    </location>
</feature>
<comment type="caution">
    <text evidence="14">The sequence shown here is derived from an EMBL/GenBank/DDBJ whole genome shotgun (WGS) entry which is preliminary data.</text>
</comment>
<feature type="compositionally biased region" description="Polar residues" evidence="10">
    <location>
        <begin position="2820"/>
        <end position="2833"/>
    </location>
</feature>